<dbReference type="InterPro" id="IPR039422">
    <property type="entry name" value="MarR/SlyA-like"/>
</dbReference>
<sequence length="166" mass="18474">MPGRPKRRVSATDADAPADNIPADGALNIGLLCFIVQRAMEDRVLTDLAAAGFEDITVAQARVLARVGSKGTRVTDLAEQARVTKQTVTFMVDQLERAGYVRRVPDPSDARARLVTFADRGLAAQEVARRTEVVVQEEWTRHLGRRNTARLHQILTQLREITDPYR</sequence>
<accession>A0A8J3ZHE4</accession>
<dbReference type="Pfam" id="PF01047">
    <property type="entry name" value="MarR"/>
    <property type="match status" value="1"/>
</dbReference>
<dbReference type="InterPro" id="IPR036390">
    <property type="entry name" value="WH_DNA-bd_sf"/>
</dbReference>
<feature type="domain" description="HTH marR-type" evidence="1">
    <location>
        <begin position="26"/>
        <end position="160"/>
    </location>
</feature>
<evidence type="ECO:0000313" key="3">
    <source>
        <dbReference type="Proteomes" id="UP000612585"/>
    </source>
</evidence>
<protein>
    <recommendedName>
        <fullName evidence="1">HTH marR-type domain-containing protein</fullName>
    </recommendedName>
</protein>
<dbReference type="Gene3D" id="1.10.10.10">
    <property type="entry name" value="Winged helix-like DNA-binding domain superfamily/Winged helix DNA-binding domain"/>
    <property type="match status" value="1"/>
</dbReference>
<dbReference type="PANTHER" id="PTHR33164:SF99">
    <property type="entry name" value="MARR FAMILY REGULATORY PROTEIN"/>
    <property type="match status" value="1"/>
</dbReference>
<dbReference type="GO" id="GO:0003700">
    <property type="term" value="F:DNA-binding transcription factor activity"/>
    <property type="evidence" value="ECO:0007669"/>
    <property type="project" value="InterPro"/>
</dbReference>
<dbReference type="PROSITE" id="PS50995">
    <property type="entry name" value="HTH_MARR_2"/>
    <property type="match status" value="1"/>
</dbReference>
<dbReference type="AlphaFoldDB" id="A0A8J3ZHE4"/>
<dbReference type="Proteomes" id="UP000612585">
    <property type="component" value="Unassembled WGS sequence"/>
</dbReference>
<dbReference type="RefSeq" id="WP_204012218.1">
    <property type="nucleotide sequence ID" value="NZ_BOPG01000110.1"/>
</dbReference>
<organism evidence="2 3">
    <name type="scientific">Virgisporangium aurantiacum</name>
    <dbReference type="NCBI Taxonomy" id="175570"/>
    <lineage>
        <taxon>Bacteria</taxon>
        <taxon>Bacillati</taxon>
        <taxon>Actinomycetota</taxon>
        <taxon>Actinomycetes</taxon>
        <taxon>Micromonosporales</taxon>
        <taxon>Micromonosporaceae</taxon>
        <taxon>Virgisporangium</taxon>
    </lineage>
</organism>
<dbReference type="InterPro" id="IPR036388">
    <property type="entry name" value="WH-like_DNA-bd_sf"/>
</dbReference>
<dbReference type="SUPFAM" id="SSF46785">
    <property type="entry name" value="Winged helix' DNA-binding domain"/>
    <property type="match status" value="1"/>
</dbReference>
<dbReference type="SMART" id="SM00347">
    <property type="entry name" value="HTH_MARR"/>
    <property type="match status" value="1"/>
</dbReference>
<name>A0A8J3ZHE4_9ACTN</name>
<proteinExistence type="predicted"/>
<keyword evidence="3" id="KW-1185">Reference proteome</keyword>
<dbReference type="PANTHER" id="PTHR33164">
    <property type="entry name" value="TRANSCRIPTIONAL REGULATOR, MARR FAMILY"/>
    <property type="match status" value="1"/>
</dbReference>
<dbReference type="InterPro" id="IPR000835">
    <property type="entry name" value="HTH_MarR-typ"/>
</dbReference>
<gene>
    <name evidence="2" type="ORF">Vau01_116880</name>
</gene>
<dbReference type="EMBL" id="BOPG01000110">
    <property type="protein sequence ID" value="GIJ64172.1"/>
    <property type="molecule type" value="Genomic_DNA"/>
</dbReference>
<evidence type="ECO:0000259" key="1">
    <source>
        <dbReference type="PROSITE" id="PS50995"/>
    </source>
</evidence>
<dbReference type="GO" id="GO:0006950">
    <property type="term" value="P:response to stress"/>
    <property type="evidence" value="ECO:0007669"/>
    <property type="project" value="TreeGrafter"/>
</dbReference>
<evidence type="ECO:0000313" key="2">
    <source>
        <dbReference type="EMBL" id="GIJ64172.1"/>
    </source>
</evidence>
<comment type="caution">
    <text evidence="2">The sequence shown here is derived from an EMBL/GenBank/DDBJ whole genome shotgun (WGS) entry which is preliminary data.</text>
</comment>
<reference evidence="2" key="1">
    <citation type="submission" date="2021-01" db="EMBL/GenBank/DDBJ databases">
        <title>Whole genome shotgun sequence of Virgisporangium aurantiacum NBRC 16421.</title>
        <authorList>
            <person name="Komaki H."/>
            <person name="Tamura T."/>
        </authorList>
    </citation>
    <scope>NUCLEOTIDE SEQUENCE</scope>
    <source>
        <strain evidence="2">NBRC 16421</strain>
    </source>
</reference>